<dbReference type="RefSeq" id="WP_013191367.1">
    <property type="nucleotide sequence ID" value="NC_014248.1"/>
</dbReference>
<reference evidence="1 2" key="1">
    <citation type="journal article" date="2010" name="PLoS ONE">
        <title>Genome erosion in a nitrogen-fixing vertically transmitted endosymbiotic multicellular cyanobacterium.</title>
        <authorList>
            <person name="Ran L."/>
            <person name="Larsson J."/>
            <person name="Vigil-Stenman T."/>
            <person name="Nylander J.A."/>
            <person name="Ininbergs K."/>
            <person name="Zheng W.W."/>
            <person name="Lapidus A."/>
            <person name="Lowry S."/>
            <person name="Haselkorn R."/>
            <person name="Bergman B."/>
        </authorList>
    </citation>
    <scope>NUCLEOTIDE SEQUENCE [LARGE SCALE GENOMIC DNA]</scope>
    <source>
        <strain evidence="1 2">0708</strain>
    </source>
</reference>
<accession>D7DY22</accession>
<keyword evidence="2" id="KW-1185">Reference proteome</keyword>
<gene>
    <name evidence="1" type="ordered locus">Aazo_2421</name>
</gene>
<name>D7DY22_NOSA0</name>
<dbReference type="AlphaFoldDB" id="D7DY22"/>
<dbReference type="OrthoDB" id="428674at2"/>
<dbReference type="STRING" id="551115.Aazo_2421"/>
<dbReference type="EMBL" id="CP002059">
    <property type="protein sequence ID" value="ADI64350.1"/>
    <property type="molecule type" value="Genomic_DNA"/>
</dbReference>
<protein>
    <recommendedName>
        <fullName evidence="3">Type II secretion system protein GspC N-terminal domain-containing protein</fullName>
    </recommendedName>
</protein>
<evidence type="ECO:0000313" key="2">
    <source>
        <dbReference type="Proteomes" id="UP000001511"/>
    </source>
</evidence>
<organism evidence="1 2">
    <name type="scientific">Nostoc azollae (strain 0708)</name>
    <name type="common">Anabaena azollae (strain 0708)</name>
    <dbReference type="NCBI Taxonomy" id="551115"/>
    <lineage>
        <taxon>Bacteria</taxon>
        <taxon>Bacillati</taxon>
        <taxon>Cyanobacteriota</taxon>
        <taxon>Cyanophyceae</taxon>
        <taxon>Nostocales</taxon>
        <taxon>Nostocaceae</taxon>
        <taxon>Trichormus</taxon>
    </lineage>
</organism>
<proteinExistence type="predicted"/>
<dbReference type="Proteomes" id="UP000001511">
    <property type="component" value="Chromosome"/>
</dbReference>
<evidence type="ECO:0008006" key="3">
    <source>
        <dbReference type="Google" id="ProtNLM"/>
    </source>
</evidence>
<dbReference type="eggNOG" id="COG3266">
    <property type="taxonomic scope" value="Bacteria"/>
</dbReference>
<evidence type="ECO:0000313" key="1">
    <source>
        <dbReference type="EMBL" id="ADI64350.1"/>
    </source>
</evidence>
<dbReference type="KEGG" id="naz:Aazo_2421"/>
<sequence length="406" mass="43694">MIQEPSTHLIISEAVEDLIPKETLSIETYAEGLMDDLFTEIDNILEGRRKRPNKAVRAEYIPMQTVTMKIPEVVLPQTVHRAVQAMSSSKNEQTSTLVFNSASVTAITKRTEQHRGSLTNLLILGATLSAAMVGTLYLTESGLLTNITAKIIPQTLQTSQLQSPVLLPPDPLGELVNYMLEALAVIDQQSNTPTQAKSGFPDVNLSQSNSLALANTQPVGTLPPPVAADNVSIVPSRVRNVIERVYVPVYQAPPLINPLPQVPSLPGQVSLPQSVQDTPQNVQAEAKPIPEKMSPATVKQAVNPLPTRIAPPKLPTATITIPAAKPEAASTTVQQVYLPAYSAELEGLLELGKKSAALFKVDGVTRRINLGQSIGPSGWTLVEVSNGEAIIRRNGEVRSIYTGQKL</sequence>
<dbReference type="HOGENOM" id="CLU_056357_0_0_3"/>